<dbReference type="InterPro" id="IPR051938">
    <property type="entry name" value="Apopto_cytoskel_mod"/>
</dbReference>
<sequence>MFKYRRTFCTINKTLNYYEILDVKHTSDIAEIKKSYFDLAKKYHPDVNDANDAKFKFSQISEAYQVLSNEESREKYDQKMSIAKAAWTGLHTQEAVKSKPRESKTEYNPDYEDWENEAFWNDRSKFEEDTFEHLNRYAKGWRNPFEKFSASKTNVKGENVIVMVDMSIEDIIKGANMKVKYNCNVQCNHCNGTKAHDISEYVKCSSCDGAGYISSQTTSEEQICKKCNGAGGFARSKCKVCFNEVPEETIVREIYIPPGSIDIHTIPGYGHCSKAILGQSGDLKVKINILKSEYFTLKNYDIHLTKELSISEAILGGKVTIQTPHGPRSIKVQKGTQNNEKISISGLGIPYEANVGKLFVKFHVKIPTRLSPEMEACIQKYHDLEEKEEGEYEEVKADKVEEKSSGCVIF</sequence>
<dbReference type="CDD" id="cd06257">
    <property type="entry name" value="DnaJ"/>
    <property type="match status" value="1"/>
</dbReference>
<dbReference type="GO" id="GO:0008270">
    <property type="term" value="F:zinc ion binding"/>
    <property type="evidence" value="ECO:0007669"/>
    <property type="project" value="UniProtKB-KW"/>
</dbReference>
<dbReference type="Gene3D" id="1.10.287.110">
    <property type="entry name" value="DnaJ domain"/>
    <property type="match status" value="1"/>
</dbReference>
<feature type="zinc finger region" description="CR-type" evidence="6">
    <location>
        <begin position="174"/>
        <end position="250"/>
    </location>
</feature>
<dbReference type="SUPFAM" id="SSF46565">
    <property type="entry name" value="Chaperone J-domain"/>
    <property type="match status" value="1"/>
</dbReference>
<proteinExistence type="predicted"/>
<feature type="domain" description="J" evidence="7">
    <location>
        <begin position="16"/>
        <end position="80"/>
    </location>
</feature>
<evidence type="ECO:0000256" key="4">
    <source>
        <dbReference type="ARBA" id="ARBA00022833"/>
    </source>
</evidence>
<dbReference type="InterPro" id="IPR036869">
    <property type="entry name" value="J_dom_sf"/>
</dbReference>
<dbReference type="SUPFAM" id="SSF57938">
    <property type="entry name" value="DnaJ/Hsp40 cysteine-rich domain"/>
    <property type="match status" value="1"/>
</dbReference>
<dbReference type="AlphaFoldDB" id="A0AAD1XDY7"/>
<evidence type="ECO:0000256" key="3">
    <source>
        <dbReference type="ARBA" id="ARBA00022771"/>
    </source>
</evidence>
<comment type="caution">
    <text evidence="9">The sequence shown here is derived from an EMBL/GenBank/DDBJ whole genome shotgun (WGS) entry which is preliminary data.</text>
</comment>
<dbReference type="PANTHER" id="PTHR44145">
    <property type="entry name" value="DNAJ HOMOLOG SUBFAMILY A MEMBER 3, MITOCHONDRIAL"/>
    <property type="match status" value="1"/>
</dbReference>
<dbReference type="InterPro" id="IPR036410">
    <property type="entry name" value="HSP_DnaJ_Cys-rich_dom_sf"/>
</dbReference>
<evidence type="ECO:0000256" key="5">
    <source>
        <dbReference type="ARBA" id="ARBA00023186"/>
    </source>
</evidence>
<dbReference type="PROSITE" id="PS51188">
    <property type="entry name" value="ZF_CR"/>
    <property type="match status" value="1"/>
</dbReference>
<dbReference type="CDD" id="cd10719">
    <property type="entry name" value="DnaJ_zf"/>
    <property type="match status" value="1"/>
</dbReference>
<organism evidence="9 10">
    <name type="scientific">Euplotes crassus</name>
    <dbReference type="NCBI Taxonomy" id="5936"/>
    <lineage>
        <taxon>Eukaryota</taxon>
        <taxon>Sar</taxon>
        <taxon>Alveolata</taxon>
        <taxon>Ciliophora</taxon>
        <taxon>Intramacronucleata</taxon>
        <taxon>Spirotrichea</taxon>
        <taxon>Hypotrichia</taxon>
        <taxon>Euplotida</taxon>
        <taxon>Euplotidae</taxon>
        <taxon>Moneuplotes</taxon>
    </lineage>
</organism>
<name>A0AAD1XDY7_EUPCR</name>
<dbReference type="SMART" id="SM00271">
    <property type="entry name" value="DnaJ"/>
    <property type="match status" value="1"/>
</dbReference>
<dbReference type="Pfam" id="PF01556">
    <property type="entry name" value="DnaJ_C"/>
    <property type="match status" value="1"/>
</dbReference>
<dbReference type="PRINTS" id="PR00625">
    <property type="entry name" value="JDOMAIN"/>
</dbReference>
<dbReference type="InterPro" id="IPR002939">
    <property type="entry name" value="DnaJ_C"/>
</dbReference>
<dbReference type="InterPro" id="IPR001305">
    <property type="entry name" value="HSP_DnaJ_Cys-rich_dom"/>
</dbReference>
<dbReference type="Gene3D" id="2.10.230.10">
    <property type="entry name" value="Heat shock protein DnaJ, cysteine-rich domain"/>
    <property type="match status" value="1"/>
</dbReference>
<dbReference type="GO" id="GO:0051082">
    <property type="term" value="F:unfolded protein binding"/>
    <property type="evidence" value="ECO:0007669"/>
    <property type="project" value="InterPro"/>
</dbReference>
<keyword evidence="5" id="KW-0143">Chaperone</keyword>
<keyword evidence="3 6" id="KW-0863">Zinc-finger</keyword>
<dbReference type="PROSITE" id="PS50076">
    <property type="entry name" value="DNAJ_2"/>
    <property type="match status" value="1"/>
</dbReference>
<reference evidence="9" key="1">
    <citation type="submission" date="2023-07" db="EMBL/GenBank/DDBJ databases">
        <authorList>
            <consortium name="AG Swart"/>
            <person name="Singh M."/>
            <person name="Singh A."/>
            <person name="Seah K."/>
            <person name="Emmerich C."/>
        </authorList>
    </citation>
    <scope>NUCLEOTIDE SEQUENCE</scope>
    <source>
        <strain evidence="9">DP1</strain>
    </source>
</reference>
<keyword evidence="4 6" id="KW-0862">Zinc</keyword>
<dbReference type="InterPro" id="IPR001623">
    <property type="entry name" value="DnaJ_domain"/>
</dbReference>
<dbReference type="GO" id="GO:0031072">
    <property type="term" value="F:heat shock protein binding"/>
    <property type="evidence" value="ECO:0007669"/>
    <property type="project" value="InterPro"/>
</dbReference>
<evidence type="ECO:0000256" key="6">
    <source>
        <dbReference type="PROSITE-ProRule" id="PRU00546"/>
    </source>
</evidence>
<evidence type="ECO:0000256" key="2">
    <source>
        <dbReference type="ARBA" id="ARBA00022737"/>
    </source>
</evidence>
<dbReference type="EMBL" id="CAMPGE010012224">
    <property type="protein sequence ID" value="CAI2371005.1"/>
    <property type="molecule type" value="Genomic_DNA"/>
</dbReference>
<dbReference type="Gene3D" id="2.60.260.20">
    <property type="entry name" value="Urease metallochaperone UreE, N-terminal domain"/>
    <property type="match status" value="2"/>
</dbReference>
<dbReference type="PROSITE" id="PS00636">
    <property type="entry name" value="DNAJ_1"/>
    <property type="match status" value="1"/>
</dbReference>
<gene>
    <name evidence="9" type="ORF">ECRASSUSDP1_LOCUS12325</name>
</gene>
<dbReference type="SUPFAM" id="SSF49493">
    <property type="entry name" value="HSP40/DnaJ peptide-binding domain"/>
    <property type="match status" value="2"/>
</dbReference>
<dbReference type="GO" id="GO:0006457">
    <property type="term" value="P:protein folding"/>
    <property type="evidence" value="ECO:0007669"/>
    <property type="project" value="InterPro"/>
</dbReference>
<keyword evidence="2" id="KW-0677">Repeat</keyword>
<dbReference type="InterPro" id="IPR018253">
    <property type="entry name" value="DnaJ_domain_CS"/>
</dbReference>
<feature type="domain" description="CR-type" evidence="8">
    <location>
        <begin position="174"/>
        <end position="250"/>
    </location>
</feature>
<evidence type="ECO:0000259" key="8">
    <source>
        <dbReference type="PROSITE" id="PS51188"/>
    </source>
</evidence>
<evidence type="ECO:0000259" key="7">
    <source>
        <dbReference type="PROSITE" id="PS50076"/>
    </source>
</evidence>
<dbReference type="CDD" id="cd10747">
    <property type="entry name" value="DnaJ_C"/>
    <property type="match status" value="1"/>
</dbReference>
<dbReference type="Proteomes" id="UP001295684">
    <property type="component" value="Unassembled WGS sequence"/>
</dbReference>
<dbReference type="Pfam" id="PF00226">
    <property type="entry name" value="DnaJ"/>
    <property type="match status" value="1"/>
</dbReference>
<dbReference type="PANTHER" id="PTHR44145:SF3">
    <property type="entry name" value="DNAJ HOMOLOG SUBFAMILY A MEMBER 3, MITOCHONDRIAL"/>
    <property type="match status" value="1"/>
</dbReference>
<evidence type="ECO:0000313" key="10">
    <source>
        <dbReference type="Proteomes" id="UP001295684"/>
    </source>
</evidence>
<keyword evidence="10" id="KW-1185">Reference proteome</keyword>
<accession>A0AAD1XDY7</accession>
<evidence type="ECO:0000256" key="1">
    <source>
        <dbReference type="ARBA" id="ARBA00022723"/>
    </source>
</evidence>
<evidence type="ECO:0000313" key="9">
    <source>
        <dbReference type="EMBL" id="CAI2371005.1"/>
    </source>
</evidence>
<dbReference type="InterPro" id="IPR008971">
    <property type="entry name" value="HSP40/DnaJ_pept-bd"/>
</dbReference>
<protein>
    <submittedName>
        <fullName evidence="9">Uncharacterized protein</fullName>
    </submittedName>
</protein>
<keyword evidence="1 6" id="KW-0479">Metal-binding</keyword>